<evidence type="ECO:0000313" key="2">
    <source>
        <dbReference type="EMBL" id="ABW29307.1"/>
    </source>
</evidence>
<proteinExistence type="predicted"/>
<dbReference type="OrthoDB" id="509198at2"/>
<gene>
    <name evidence="2" type="ordered locus">AM1_4328</name>
</gene>
<dbReference type="eggNOG" id="ENOG502Z8C3">
    <property type="taxonomic scope" value="Bacteria"/>
</dbReference>
<dbReference type="AlphaFoldDB" id="B0CDV5"/>
<reference evidence="2 3" key="1">
    <citation type="journal article" date="2008" name="Proc. Natl. Acad. Sci. U.S.A.">
        <title>Niche adaptation and genome expansion in the chlorophyll d-producing cyanobacterium Acaryochloris marina.</title>
        <authorList>
            <person name="Swingley W.D."/>
            <person name="Chen M."/>
            <person name="Cheung P.C."/>
            <person name="Conrad A.L."/>
            <person name="Dejesa L.C."/>
            <person name="Hao J."/>
            <person name="Honchak B.M."/>
            <person name="Karbach L.E."/>
            <person name="Kurdoglu A."/>
            <person name="Lahiri S."/>
            <person name="Mastrian S.D."/>
            <person name="Miyashita H."/>
            <person name="Page L."/>
            <person name="Ramakrishna P."/>
            <person name="Satoh S."/>
            <person name="Sattley W.M."/>
            <person name="Shimada Y."/>
            <person name="Taylor H.L."/>
            <person name="Tomo T."/>
            <person name="Tsuchiya T."/>
            <person name="Wang Z.T."/>
            <person name="Raymond J."/>
            <person name="Mimuro M."/>
            <person name="Blankenship R.E."/>
            <person name="Touchman J.W."/>
        </authorList>
    </citation>
    <scope>NUCLEOTIDE SEQUENCE [LARGE SCALE GENOMIC DNA]</scope>
    <source>
        <strain evidence="3">MBIC 11017</strain>
    </source>
</reference>
<protein>
    <submittedName>
        <fullName evidence="2">Tic22-like family protein, putative</fullName>
    </submittedName>
</protein>
<dbReference type="Proteomes" id="UP000000268">
    <property type="component" value="Chromosome"/>
</dbReference>
<dbReference type="HOGENOM" id="CLU_073560_0_0_3"/>
<evidence type="ECO:0000313" key="3">
    <source>
        <dbReference type="Proteomes" id="UP000000268"/>
    </source>
</evidence>
<feature type="compositionally biased region" description="Polar residues" evidence="1">
    <location>
        <begin position="246"/>
        <end position="258"/>
    </location>
</feature>
<evidence type="ECO:0000256" key="1">
    <source>
        <dbReference type="SAM" id="MobiDB-lite"/>
    </source>
</evidence>
<keyword evidence="3" id="KW-1185">Reference proteome</keyword>
<name>B0CDV5_ACAM1</name>
<organism evidence="2 3">
    <name type="scientific">Acaryochloris marina (strain MBIC 11017)</name>
    <dbReference type="NCBI Taxonomy" id="329726"/>
    <lineage>
        <taxon>Bacteria</taxon>
        <taxon>Bacillati</taxon>
        <taxon>Cyanobacteriota</taxon>
        <taxon>Cyanophyceae</taxon>
        <taxon>Acaryochloridales</taxon>
        <taxon>Acaryochloridaceae</taxon>
        <taxon>Acaryochloris</taxon>
    </lineage>
</organism>
<dbReference type="RefSeq" id="WP_012164633.1">
    <property type="nucleotide sequence ID" value="NC_009925.1"/>
</dbReference>
<dbReference type="InterPro" id="IPR007378">
    <property type="entry name" value="Tic22-like"/>
</dbReference>
<dbReference type="Pfam" id="PF04278">
    <property type="entry name" value="Tic22"/>
    <property type="match status" value="1"/>
</dbReference>
<feature type="region of interest" description="Disordered" evidence="1">
    <location>
        <begin position="246"/>
        <end position="267"/>
    </location>
</feature>
<dbReference type="GO" id="GO:0015031">
    <property type="term" value="P:protein transport"/>
    <property type="evidence" value="ECO:0007669"/>
    <property type="project" value="InterPro"/>
</dbReference>
<dbReference type="Gene3D" id="3.40.1350.100">
    <property type="match status" value="2"/>
</dbReference>
<dbReference type="KEGG" id="amr:AM1_4328"/>
<accession>B0CDV5</accession>
<dbReference type="EMBL" id="CP000828">
    <property type="protein sequence ID" value="ABW29307.1"/>
    <property type="molecule type" value="Genomic_DNA"/>
</dbReference>
<dbReference type="PANTHER" id="PTHR33926">
    <property type="entry name" value="PROTEIN TIC 22, CHLOROPLASTIC"/>
    <property type="match status" value="1"/>
</dbReference>
<sequence>MKGLIRWGLIVSLAGGGFVGTSLVQQEAAIAIPEAEAVKRLETVPTFAVTDEKGSPVLAAVPNPKDKTKKIQVATFFMSQTDAQNLVNNLKANKPDIGKSARVTLISLRDAYEITKKNKDKQDQLVFQFIPNKEQVDLAKAILKQEGQDVKQFQGVPMFFAIGGKEKGLLTIEQGKEKIIPFYFRKQDLQGMIDQLKKQNNPLSGTTKIQVTSLDRLVGSLFKSEDATAKQIVLIPARDALEYAVQQQKKNGAQQKPSATPAATPKK</sequence>
<dbReference type="STRING" id="329726.AM1_4328"/>
<dbReference type="PANTHER" id="PTHR33926:SF4">
    <property type="entry name" value="PROTEIN TIC 22, CHLOROPLASTIC"/>
    <property type="match status" value="1"/>
</dbReference>